<dbReference type="GO" id="GO:0016787">
    <property type="term" value="F:hydrolase activity"/>
    <property type="evidence" value="ECO:0007669"/>
    <property type="project" value="UniProtKB-KW"/>
</dbReference>
<evidence type="ECO:0000313" key="2">
    <source>
        <dbReference type="EMBL" id="PPJ65226.1"/>
    </source>
</evidence>
<dbReference type="RefSeq" id="WP_104385944.1">
    <property type="nucleotide sequence ID" value="NZ_PGEM01000003.1"/>
</dbReference>
<dbReference type="EMBL" id="PGEM01000003">
    <property type="protein sequence ID" value="PPJ65226.1"/>
    <property type="molecule type" value="Genomic_DNA"/>
</dbReference>
<reference evidence="2 3" key="1">
    <citation type="submission" date="2018-02" db="EMBL/GenBank/DDBJ databases">
        <title>Discovery of a pederin family compound in a non-symbiotic bloom-forming cyanobacterium.</title>
        <authorList>
            <person name="Kust A."/>
            <person name="Mares J."/>
            <person name="Jokela J."/>
            <person name="Urajova P."/>
            <person name="Hajek J."/>
            <person name="Saurav K."/>
            <person name="Voracova K."/>
            <person name="Fewer D.P."/>
            <person name="Haapaniemi E."/>
            <person name="Permi P."/>
            <person name="Rehakova K."/>
            <person name="Sivonen K."/>
            <person name="Hrouzek P."/>
        </authorList>
    </citation>
    <scope>NUCLEOTIDE SEQUENCE [LARGE SCALE GENOMIC DNA]</scope>
    <source>
        <strain evidence="2 3">CHARLIE-1</strain>
    </source>
</reference>
<keyword evidence="2" id="KW-0378">Hydrolase</keyword>
<name>A0A2S6CZQ4_9CYAN</name>
<feature type="domain" description="YgjP-like metallopeptidase" evidence="1">
    <location>
        <begin position="13"/>
        <end position="104"/>
    </location>
</feature>
<comment type="caution">
    <text evidence="2">The sequence shown here is derived from an EMBL/GenBank/DDBJ whole genome shotgun (WGS) entry which is preliminary data.</text>
</comment>
<dbReference type="InterPro" id="IPR053136">
    <property type="entry name" value="UTP_pyrophosphatase-like"/>
</dbReference>
<evidence type="ECO:0000313" key="3">
    <source>
        <dbReference type="Proteomes" id="UP000239589"/>
    </source>
</evidence>
<dbReference type="Proteomes" id="UP000239589">
    <property type="component" value="Unassembled WGS sequence"/>
</dbReference>
<dbReference type="PANTHER" id="PTHR30399:SF1">
    <property type="entry name" value="UTP PYROPHOSPHATASE"/>
    <property type="match status" value="1"/>
</dbReference>
<sequence length="114" mass="13518">MNTTIQTYWKDTEELKDTVQEWSDRLQVTVKQIQFRSMKRKWASISTIGRLTINTELLELPKELGEFVIVHELVHLLVPNHGKLFKCFMSAYLPDWEEKEQKLQMSQNSPHNSQ</sequence>
<evidence type="ECO:0000259" key="1">
    <source>
        <dbReference type="Pfam" id="PF01863"/>
    </source>
</evidence>
<dbReference type="Gene3D" id="3.30.2010.10">
    <property type="entry name" value="Metalloproteases ('zincins'), catalytic domain"/>
    <property type="match status" value="1"/>
</dbReference>
<dbReference type="Pfam" id="PF01863">
    <property type="entry name" value="YgjP-like"/>
    <property type="match status" value="1"/>
</dbReference>
<dbReference type="CDD" id="cd07344">
    <property type="entry name" value="M48_yhfN_like"/>
    <property type="match status" value="1"/>
</dbReference>
<proteinExistence type="predicted"/>
<dbReference type="InterPro" id="IPR002725">
    <property type="entry name" value="YgjP-like_metallopeptidase"/>
</dbReference>
<gene>
    <name evidence="2" type="ORF">CUN59_00205</name>
</gene>
<dbReference type="PANTHER" id="PTHR30399">
    <property type="entry name" value="UNCHARACTERIZED PROTEIN YGJP"/>
    <property type="match status" value="1"/>
</dbReference>
<keyword evidence="3" id="KW-1185">Reference proteome</keyword>
<protein>
    <submittedName>
        <fullName evidence="2">Metal-dependent hydrolase</fullName>
    </submittedName>
</protein>
<dbReference type="AlphaFoldDB" id="A0A2S6CZQ4"/>
<accession>A0A2S6CZQ4</accession>
<organism evidence="2 3">
    <name type="scientific">Cuspidothrix issatschenkoi CHARLIE-1</name>
    <dbReference type="NCBI Taxonomy" id="2052836"/>
    <lineage>
        <taxon>Bacteria</taxon>
        <taxon>Bacillati</taxon>
        <taxon>Cyanobacteriota</taxon>
        <taxon>Cyanophyceae</taxon>
        <taxon>Nostocales</taxon>
        <taxon>Aphanizomenonaceae</taxon>
        <taxon>Cuspidothrix</taxon>
    </lineage>
</organism>
<dbReference type="OrthoDB" id="9811177at2"/>